<dbReference type="Proteomes" id="UP000800093">
    <property type="component" value="Unassembled WGS sequence"/>
</dbReference>
<reference evidence="3" key="1">
    <citation type="journal article" date="2020" name="Stud. Mycol.">
        <title>101 Dothideomycetes genomes: A test case for predicting lifestyles and emergence of pathogens.</title>
        <authorList>
            <person name="Haridas S."/>
            <person name="Albert R."/>
            <person name="Binder M."/>
            <person name="Bloem J."/>
            <person name="LaButti K."/>
            <person name="Salamov A."/>
            <person name="Andreopoulos B."/>
            <person name="Baker S."/>
            <person name="Barry K."/>
            <person name="Bills G."/>
            <person name="Bluhm B."/>
            <person name="Cannon C."/>
            <person name="Castanera R."/>
            <person name="Culley D."/>
            <person name="Daum C."/>
            <person name="Ezra D."/>
            <person name="Gonzalez J."/>
            <person name="Henrissat B."/>
            <person name="Kuo A."/>
            <person name="Liang C."/>
            <person name="Lipzen A."/>
            <person name="Lutzoni F."/>
            <person name="Magnuson J."/>
            <person name="Mondo S."/>
            <person name="Nolan M."/>
            <person name="Ohm R."/>
            <person name="Pangilinan J."/>
            <person name="Park H.-J."/>
            <person name="Ramirez L."/>
            <person name="Alfaro M."/>
            <person name="Sun H."/>
            <person name="Tritt A."/>
            <person name="Yoshinaga Y."/>
            <person name="Zwiers L.-H."/>
            <person name="Turgeon B."/>
            <person name="Goodwin S."/>
            <person name="Spatafora J."/>
            <person name="Crous P."/>
            <person name="Grigoriev I."/>
        </authorList>
    </citation>
    <scope>NUCLEOTIDE SEQUENCE [LARGE SCALE GENOMIC DNA]</scope>
    <source>
        <strain evidence="3">CBS 304.66</strain>
    </source>
</reference>
<accession>A0A9P4N1D7</accession>
<protein>
    <submittedName>
        <fullName evidence="2">Uncharacterized protein</fullName>
    </submittedName>
</protein>
<feature type="region of interest" description="Disordered" evidence="1">
    <location>
        <begin position="115"/>
        <end position="134"/>
    </location>
</feature>
<dbReference type="EMBL" id="ML986602">
    <property type="protein sequence ID" value="KAF2265965.1"/>
    <property type="molecule type" value="Genomic_DNA"/>
</dbReference>
<name>A0A9P4N1D7_9PLEO</name>
<evidence type="ECO:0000313" key="3">
    <source>
        <dbReference type="Proteomes" id="UP000800093"/>
    </source>
</evidence>
<evidence type="ECO:0000313" key="2">
    <source>
        <dbReference type="EMBL" id="KAF2265965.1"/>
    </source>
</evidence>
<keyword evidence="3" id="KW-1185">Reference proteome</keyword>
<proteinExistence type="predicted"/>
<dbReference type="AlphaFoldDB" id="A0A9P4N1D7"/>
<sequence length="254" mass="28963">MSGVEGETQVCAPPEPKRERERPGLNMQEPFQRPRREHQANAQPQKSFHHLPPPARCFASLFVVILHAPVHYTYRGTDLLYYIYVGTWSSMPCDRFASVRLHTAMLIHTRPAPGLSEGRDVTHRRHSTEKASPTDRLSCDYRAGLASSPITKRARVGLYLTIFGQTLRHLFASDRGANDYWASFVLRCWVLFLEANRWALPSRLTYLWRVTNNTSREWAADSRVPLPLKHTSSGASVSELEMTARREGVAELHI</sequence>
<feature type="region of interest" description="Disordered" evidence="1">
    <location>
        <begin position="1"/>
        <end position="49"/>
    </location>
</feature>
<organism evidence="2 3">
    <name type="scientific">Lojkania enalia</name>
    <dbReference type="NCBI Taxonomy" id="147567"/>
    <lineage>
        <taxon>Eukaryota</taxon>
        <taxon>Fungi</taxon>
        <taxon>Dikarya</taxon>
        <taxon>Ascomycota</taxon>
        <taxon>Pezizomycotina</taxon>
        <taxon>Dothideomycetes</taxon>
        <taxon>Pleosporomycetidae</taxon>
        <taxon>Pleosporales</taxon>
        <taxon>Pleosporales incertae sedis</taxon>
        <taxon>Lojkania</taxon>
    </lineage>
</organism>
<comment type="caution">
    <text evidence="2">The sequence shown here is derived from an EMBL/GenBank/DDBJ whole genome shotgun (WGS) entry which is preliminary data.</text>
</comment>
<gene>
    <name evidence="2" type="ORF">CC78DRAFT_615509</name>
</gene>
<evidence type="ECO:0000256" key="1">
    <source>
        <dbReference type="SAM" id="MobiDB-lite"/>
    </source>
</evidence>